<name>A0A6M4JHI4_9MOLU</name>
<reference evidence="1 2" key="1">
    <citation type="submission" date="2020-05" db="EMBL/GenBank/DDBJ databases">
        <title>Novel Mycoplasma species detected in Mirounga angustirostris (northern elephant seal) from the USA.</title>
        <authorList>
            <person name="Volokhov D.V."/>
        </authorList>
    </citation>
    <scope>NUCLEOTIDE SEQUENCE [LARGE SCALE GENOMIC DNA]</scope>
    <source>
        <strain evidence="1 2">Mirounga ES2806-NAS</strain>
    </source>
</reference>
<organism evidence="1 2">
    <name type="scientific">Mycoplasma miroungirhinis</name>
    <dbReference type="NCBI Taxonomy" id="754516"/>
    <lineage>
        <taxon>Bacteria</taxon>
        <taxon>Bacillati</taxon>
        <taxon>Mycoplasmatota</taxon>
        <taxon>Mollicutes</taxon>
        <taxon>Mycoplasmataceae</taxon>
        <taxon>Mycoplasma</taxon>
    </lineage>
</organism>
<dbReference type="RefSeq" id="WP_171112400.1">
    <property type="nucleotide sequence ID" value="NZ_CP053097.1"/>
</dbReference>
<keyword evidence="2" id="KW-1185">Reference proteome</keyword>
<evidence type="ECO:0000313" key="2">
    <source>
        <dbReference type="Proteomes" id="UP000502118"/>
    </source>
</evidence>
<evidence type="ECO:0000313" key="1">
    <source>
        <dbReference type="EMBL" id="QJR43901.1"/>
    </source>
</evidence>
<gene>
    <name evidence="1" type="ORF">HLA92_00290</name>
</gene>
<protein>
    <submittedName>
        <fullName evidence="1">DUF2779 domain-containing protein</fullName>
    </submittedName>
</protein>
<dbReference type="AlphaFoldDB" id="A0A6M4JHI4"/>
<proteinExistence type="predicted"/>
<dbReference type="Proteomes" id="UP000502118">
    <property type="component" value="Chromosome"/>
</dbReference>
<sequence length="256" mass="30588">MTVSEAKSKQKIRVFIDFEAITNPFARFIKIENSTPYCYTLGLENEHGIFKSHTYVINFRNYKKIYEILRLHIKKDIKKVNPQIKINDVEFVGHNPVLENKCLNKLFPKNKVLPLISQQTISLSILTRKQFKKEYFVQIKEIINTKSTHNVFKNRILSNNGAIASYVGFLLYCKDNNFETKKHYYIDIDKQLLIKELKEYSHDDVWKMQYVNEHLDEVDMWLKDINHKRELIKQLNALELNEEMTIKELKDKIWDI</sequence>
<dbReference type="KEGG" id="mmio:HLA92_00290"/>
<accession>A0A6M4JHI4</accession>
<dbReference type="EMBL" id="CP053097">
    <property type="protein sequence ID" value="QJR43901.1"/>
    <property type="molecule type" value="Genomic_DNA"/>
</dbReference>